<keyword evidence="1" id="KW-0732">Signal</keyword>
<feature type="chain" id="PRO_5043806272" evidence="1">
    <location>
        <begin position="20"/>
        <end position="203"/>
    </location>
</feature>
<reference evidence="2" key="1">
    <citation type="submission" date="2024-05" db="EMBL/GenBank/DDBJ databases">
        <title>Pontimicrobium maritimus sp. nov., isolated form sea water.</title>
        <authorList>
            <person name="Muhammad N."/>
            <person name="Vuong T.Q."/>
            <person name="Han H.L."/>
            <person name="Kim S.-G."/>
        </authorList>
    </citation>
    <scope>NUCLEOTIDE SEQUENCE</scope>
    <source>
        <strain evidence="2">SW4</strain>
    </source>
</reference>
<dbReference type="Pfam" id="PF14903">
    <property type="entry name" value="WG_beta_rep"/>
    <property type="match status" value="2"/>
</dbReference>
<dbReference type="EMBL" id="CP157199">
    <property type="protein sequence ID" value="XBG62386.1"/>
    <property type="molecule type" value="Genomic_DNA"/>
</dbReference>
<name>A0AAU7BWA9_9FLAO</name>
<dbReference type="InterPro" id="IPR032774">
    <property type="entry name" value="WG_beta_rep"/>
</dbReference>
<evidence type="ECO:0000313" key="2">
    <source>
        <dbReference type="EMBL" id="XBG62386.1"/>
    </source>
</evidence>
<sequence>MKKIIMFTLLVLISVSSFTQTTENLDYISPFTEGIAAIKKDNQWAFINKDGDIIVKFRNDLVTTKSPDGDYPIFKNGRCLIVNKKNGISYFGYINTFGKTVIEPRFLNATNFKNNTATVLELKKEEIGKNIALDKVVVYYKYYEVTIDRDGNVKNYLTQKGNNVVLDKKFLRNPPKFTSKQISDNLVATKNEKGKWTIKKIIE</sequence>
<proteinExistence type="predicted"/>
<dbReference type="RefSeq" id="WP_347925567.1">
    <property type="nucleotide sequence ID" value="NZ_CP157199.1"/>
</dbReference>
<evidence type="ECO:0000256" key="1">
    <source>
        <dbReference type="SAM" id="SignalP"/>
    </source>
</evidence>
<organism evidence="2">
    <name type="scientific">Pontimicrobium sp. SW4</name>
    <dbReference type="NCBI Taxonomy" id="3153519"/>
    <lineage>
        <taxon>Bacteria</taxon>
        <taxon>Pseudomonadati</taxon>
        <taxon>Bacteroidota</taxon>
        <taxon>Flavobacteriia</taxon>
        <taxon>Flavobacteriales</taxon>
        <taxon>Flavobacteriaceae</taxon>
        <taxon>Pontimicrobium</taxon>
    </lineage>
</organism>
<dbReference type="AlphaFoldDB" id="A0AAU7BWA9"/>
<gene>
    <name evidence="2" type="ORF">ABGB03_05645</name>
</gene>
<feature type="signal peptide" evidence="1">
    <location>
        <begin position="1"/>
        <end position="19"/>
    </location>
</feature>
<protein>
    <submittedName>
        <fullName evidence="2">WG repeat-containing protein</fullName>
    </submittedName>
</protein>
<accession>A0AAU7BWA9</accession>